<accession>A0ABN2L0E2</accession>
<sequence>MVKRVDASRADYDHVHLREVITWNQSAEVHATLDTTPLIKKRSCHLLVTKRRLPRWGL</sequence>
<comment type="caution">
    <text evidence="1">The sequence shown here is derived from an EMBL/GenBank/DDBJ whole genome shotgun (WGS) entry which is preliminary data.</text>
</comment>
<dbReference type="EMBL" id="BAAAOA010000040">
    <property type="protein sequence ID" value="GAA1768660.1"/>
    <property type="molecule type" value="Genomic_DNA"/>
</dbReference>
<name>A0ABN2L0E2_9MICC</name>
<organism evidence="1 2">
    <name type="scientific">Kocuria aegyptia</name>
    <dbReference type="NCBI Taxonomy" id="330943"/>
    <lineage>
        <taxon>Bacteria</taxon>
        <taxon>Bacillati</taxon>
        <taxon>Actinomycetota</taxon>
        <taxon>Actinomycetes</taxon>
        <taxon>Micrococcales</taxon>
        <taxon>Micrococcaceae</taxon>
        <taxon>Kocuria</taxon>
    </lineage>
</organism>
<evidence type="ECO:0000313" key="1">
    <source>
        <dbReference type="EMBL" id="GAA1768660.1"/>
    </source>
</evidence>
<evidence type="ECO:0000313" key="2">
    <source>
        <dbReference type="Proteomes" id="UP001501204"/>
    </source>
</evidence>
<dbReference type="Proteomes" id="UP001501204">
    <property type="component" value="Unassembled WGS sequence"/>
</dbReference>
<proteinExistence type="predicted"/>
<keyword evidence="2" id="KW-1185">Reference proteome</keyword>
<reference evidence="1 2" key="1">
    <citation type="journal article" date="2019" name="Int. J. Syst. Evol. Microbiol.">
        <title>The Global Catalogue of Microorganisms (GCM) 10K type strain sequencing project: providing services to taxonomists for standard genome sequencing and annotation.</title>
        <authorList>
            <consortium name="The Broad Institute Genomics Platform"/>
            <consortium name="The Broad Institute Genome Sequencing Center for Infectious Disease"/>
            <person name="Wu L."/>
            <person name="Ma J."/>
        </authorList>
    </citation>
    <scope>NUCLEOTIDE SEQUENCE [LARGE SCALE GENOMIC DNA]</scope>
    <source>
        <strain evidence="1 2">JCM 14735</strain>
    </source>
</reference>
<protein>
    <submittedName>
        <fullName evidence="1">Uncharacterized protein</fullName>
    </submittedName>
</protein>
<gene>
    <name evidence="1" type="ORF">GCM10009767_28520</name>
</gene>